<dbReference type="RefSeq" id="WP_378166297.1">
    <property type="nucleotide sequence ID" value="NZ_JBHSBU010000001.1"/>
</dbReference>
<gene>
    <name evidence="3" type="ORF">ACFOW7_16465</name>
</gene>
<organism evidence="3 4">
    <name type="scientific">Chitinimonas lacunae</name>
    <dbReference type="NCBI Taxonomy" id="1963018"/>
    <lineage>
        <taxon>Bacteria</taxon>
        <taxon>Pseudomonadati</taxon>
        <taxon>Pseudomonadota</taxon>
        <taxon>Betaproteobacteria</taxon>
        <taxon>Neisseriales</taxon>
        <taxon>Chitinibacteraceae</taxon>
        <taxon>Chitinimonas</taxon>
    </lineage>
</organism>
<feature type="domain" description="AsmA" evidence="2">
    <location>
        <begin position="471"/>
        <end position="625"/>
    </location>
</feature>
<evidence type="ECO:0000313" key="3">
    <source>
        <dbReference type="EMBL" id="MFC4160934.1"/>
    </source>
</evidence>
<name>A0ABV8MUA1_9NEIS</name>
<dbReference type="EMBL" id="JBHSBU010000001">
    <property type="protein sequence ID" value="MFC4160934.1"/>
    <property type="molecule type" value="Genomic_DNA"/>
</dbReference>
<accession>A0ABV8MUA1</accession>
<feature type="transmembrane region" description="Helical" evidence="1">
    <location>
        <begin position="12"/>
        <end position="30"/>
    </location>
</feature>
<dbReference type="PANTHER" id="PTHR30441:SF4">
    <property type="entry name" value="PROTEIN ASMA"/>
    <property type="match status" value="1"/>
</dbReference>
<reference evidence="4" key="1">
    <citation type="journal article" date="2019" name="Int. J. Syst. Evol. Microbiol.">
        <title>The Global Catalogue of Microorganisms (GCM) 10K type strain sequencing project: providing services to taxonomists for standard genome sequencing and annotation.</title>
        <authorList>
            <consortium name="The Broad Institute Genomics Platform"/>
            <consortium name="The Broad Institute Genome Sequencing Center for Infectious Disease"/>
            <person name="Wu L."/>
            <person name="Ma J."/>
        </authorList>
    </citation>
    <scope>NUCLEOTIDE SEQUENCE [LARGE SCALE GENOMIC DNA]</scope>
    <source>
        <strain evidence="4">LMG 29894</strain>
    </source>
</reference>
<evidence type="ECO:0000259" key="2">
    <source>
        <dbReference type="Pfam" id="PF05170"/>
    </source>
</evidence>
<evidence type="ECO:0000256" key="1">
    <source>
        <dbReference type="SAM" id="Phobius"/>
    </source>
</evidence>
<keyword evidence="1" id="KW-0472">Membrane</keyword>
<dbReference type="Pfam" id="PF05359">
    <property type="entry name" value="DUF748"/>
    <property type="match status" value="1"/>
</dbReference>
<sequence>MHLRQLSPRRRRWLFSAVAVLLAVIVLPLLDIAPLKERIAADASESLGRRLEVGALRLALLPRPSITLEDVTLAQPGGTEFAKFESARFSLGWGGLLQGRAEFVDGRVEGLKLKVLQYEDGSLSCDDLLQRKPRRGRVEWHLNRVQLVDAGLDWQDRFGERMRLDGIELHAVDPEAEGGVMTVQGQLAAADWRGALKIESGLRFDREKLTAQLSQFRLGLRVETPEWREGVFALQGDFHAAALPWRASASRVSANASVKRGESLWRAGFKTPQLQFGENGFGTGQLDADFLIKGSRTELSGTLGVARLSAVTHRGTLAADSADLKLKLMDPVQSVSLDVKSPLRLDGWQRVELSQLALTGAYRHRSLPRGAIQLALGGRARVDLQRERLDWETSGSLDGAALQAKLSLEDFVSPRYAFGLDLAKLDLTPYLPVASETELVSGAAPLDWSWLYGLNARGDLRLGQLDIGRFKVNELRTHIEAADRRATLEPLEAEVYGGRLKGRLSIDVRKEPKLALRQSLTGMEVEALLGDVLQLDRIAGRGNLQLDLYSRADSVESIRRHLGGAIEVSLTRGTLSGIDIGDTLRSLRANLAQLTGVPLPADSGRRTRFSELQARFEVREGVANGRHLAVQAPFIQMGGEGKVDLIQGEVDYDLKARVVGGSGIPELDALKGVIVPISIKGALASPAYRVDTSALSAKLGQAVKPTLNSNRKK</sequence>
<dbReference type="InterPro" id="IPR052894">
    <property type="entry name" value="AsmA-related"/>
</dbReference>
<dbReference type="Proteomes" id="UP001595791">
    <property type="component" value="Unassembled WGS sequence"/>
</dbReference>
<dbReference type="PANTHER" id="PTHR30441">
    <property type="entry name" value="DUF748 DOMAIN-CONTAINING PROTEIN"/>
    <property type="match status" value="1"/>
</dbReference>
<dbReference type="InterPro" id="IPR007844">
    <property type="entry name" value="AsmA"/>
</dbReference>
<keyword evidence="4" id="KW-1185">Reference proteome</keyword>
<proteinExistence type="predicted"/>
<protein>
    <submittedName>
        <fullName evidence="3">AsmA family protein</fullName>
    </submittedName>
</protein>
<evidence type="ECO:0000313" key="4">
    <source>
        <dbReference type="Proteomes" id="UP001595791"/>
    </source>
</evidence>
<dbReference type="Pfam" id="PF05170">
    <property type="entry name" value="AsmA"/>
    <property type="match status" value="1"/>
</dbReference>
<comment type="caution">
    <text evidence="3">The sequence shown here is derived from an EMBL/GenBank/DDBJ whole genome shotgun (WGS) entry which is preliminary data.</text>
</comment>
<keyword evidence="1" id="KW-1133">Transmembrane helix</keyword>
<dbReference type="InterPro" id="IPR008023">
    <property type="entry name" value="DUF748"/>
</dbReference>
<keyword evidence="1" id="KW-0812">Transmembrane</keyword>